<evidence type="ECO:0000313" key="3">
    <source>
        <dbReference type="Proteomes" id="UP000267821"/>
    </source>
</evidence>
<feature type="compositionally biased region" description="Polar residues" evidence="1">
    <location>
        <begin position="255"/>
        <end position="272"/>
    </location>
</feature>
<dbReference type="AlphaFoldDB" id="A0A3N4M147"/>
<feature type="region of interest" description="Disordered" evidence="1">
    <location>
        <begin position="242"/>
        <end position="349"/>
    </location>
</feature>
<feature type="region of interest" description="Disordered" evidence="1">
    <location>
        <begin position="797"/>
        <end position="836"/>
    </location>
</feature>
<dbReference type="InParanoid" id="A0A3N4M147"/>
<dbReference type="OrthoDB" id="5333304at2759"/>
<organism evidence="2 3">
    <name type="scientific">Terfezia boudieri ATCC MYA-4762</name>
    <dbReference type="NCBI Taxonomy" id="1051890"/>
    <lineage>
        <taxon>Eukaryota</taxon>
        <taxon>Fungi</taxon>
        <taxon>Dikarya</taxon>
        <taxon>Ascomycota</taxon>
        <taxon>Pezizomycotina</taxon>
        <taxon>Pezizomycetes</taxon>
        <taxon>Pezizales</taxon>
        <taxon>Pezizaceae</taxon>
        <taxon>Terfezia</taxon>
    </lineage>
</organism>
<keyword evidence="3" id="KW-1185">Reference proteome</keyword>
<dbReference type="Proteomes" id="UP000267821">
    <property type="component" value="Unassembled WGS sequence"/>
</dbReference>
<gene>
    <name evidence="2" type="ORF">L211DRAFT_832773</name>
</gene>
<name>A0A3N4M147_9PEZI</name>
<sequence length="836" mass="94672">MHLPFPSNGVHGQGVDEFAELEKIVKLRDAVYADKHPRFKPPHSTNPTFSQKAHNSATSIVVSENTRPFIPPGPRVPRPINTSGKTATVRTQGLADPQINDVLLAKSDVLIKAENNLKRDRIERELKQQLENKMLEDRLRPEEMNRESHHDDLDVASIIARAQSLVNDIAVHEPNTAPRYLSRKKKSLDDINSDAASVDQLQYEDNSPTNVDKETDIGEQSPVGHDMMEIDRTSPPPVPVTLGDGSEVDKGKVLNTWSGPASTRNIPANQRPRNPGSHKAGADIDCSRHTPSPKIPATAPFGREDGAPASMHHTSVCEVATPRSPMQAPRYSATRTEEPVAPQPVRAAADVTRLAAQDLVIDLRDDEIEERPREPVHKESRRSPSIKPEPGTRPPSVLGRARRSASPATRVEGYSSRRPYYEYPELPRYPYPHTIPAGHVLPSYDPYYRGPYGYPPPPPPPPEYSTRTYGGVYPSARYPIYDDYGCSYHHHPPPYVIPTHPRPLPVITHPPSPEPLRHSSRASERRPASPEVHRRRRSLSPGRVLEGTPVIRPIVERAASRAQSLAPVSHRDYYERHVHPVHLPPGHYIDPYRGYYHPYPNSERNLYYDEGRYYAAPQRPSPHYLAELPPPPLPREFRDGSVAPRAVASASYRERDYFYPPLSPMAPPPRPHAAVDYREYRELPRDGHDGRARSVRPEAIRVREEELLRSASVRPELSHRISVSSYAPPPPPLPPPVYPPPPSAVFRAMSARPERVEERAFMRGANELSGRERDVDVQPRERAIDREAEELRRYREIEEHRKYRDGEDQRRYSITRGEERGRAPATYHDLRYSPRR</sequence>
<feature type="region of interest" description="Disordered" evidence="1">
    <location>
        <begin position="365"/>
        <end position="414"/>
    </location>
</feature>
<reference evidence="2 3" key="1">
    <citation type="journal article" date="2018" name="Nat. Ecol. Evol.">
        <title>Pezizomycetes genomes reveal the molecular basis of ectomycorrhizal truffle lifestyle.</title>
        <authorList>
            <person name="Murat C."/>
            <person name="Payen T."/>
            <person name="Noel B."/>
            <person name="Kuo A."/>
            <person name="Morin E."/>
            <person name="Chen J."/>
            <person name="Kohler A."/>
            <person name="Krizsan K."/>
            <person name="Balestrini R."/>
            <person name="Da Silva C."/>
            <person name="Montanini B."/>
            <person name="Hainaut M."/>
            <person name="Levati E."/>
            <person name="Barry K.W."/>
            <person name="Belfiori B."/>
            <person name="Cichocki N."/>
            <person name="Clum A."/>
            <person name="Dockter R.B."/>
            <person name="Fauchery L."/>
            <person name="Guy J."/>
            <person name="Iotti M."/>
            <person name="Le Tacon F."/>
            <person name="Lindquist E.A."/>
            <person name="Lipzen A."/>
            <person name="Malagnac F."/>
            <person name="Mello A."/>
            <person name="Molinier V."/>
            <person name="Miyauchi S."/>
            <person name="Poulain J."/>
            <person name="Riccioni C."/>
            <person name="Rubini A."/>
            <person name="Sitrit Y."/>
            <person name="Splivallo R."/>
            <person name="Traeger S."/>
            <person name="Wang M."/>
            <person name="Zifcakova L."/>
            <person name="Wipf D."/>
            <person name="Zambonelli A."/>
            <person name="Paolocci F."/>
            <person name="Nowrousian M."/>
            <person name="Ottonello S."/>
            <person name="Baldrian P."/>
            <person name="Spatafora J.W."/>
            <person name="Henrissat B."/>
            <person name="Nagy L.G."/>
            <person name="Aury J.M."/>
            <person name="Wincker P."/>
            <person name="Grigoriev I.V."/>
            <person name="Bonfante P."/>
            <person name="Martin F.M."/>
        </authorList>
    </citation>
    <scope>NUCLEOTIDE SEQUENCE [LARGE SCALE GENOMIC DNA]</scope>
    <source>
        <strain evidence="2 3">ATCC MYA-4762</strain>
    </source>
</reference>
<dbReference type="STRING" id="1051890.A0A3N4M147"/>
<accession>A0A3N4M147</accession>
<evidence type="ECO:0000313" key="2">
    <source>
        <dbReference type="EMBL" id="RPB28893.1"/>
    </source>
</evidence>
<evidence type="ECO:0000256" key="1">
    <source>
        <dbReference type="SAM" id="MobiDB-lite"/>
    </source>
</evidence>
<protein>
    <submittedName>
        <fullName evidence="2">Uncharacterized protein</fullName>
    </submittedName>
</protein>
<proteinExistence type="predicted"/>
<feature type="compositionally biased region" description="Basic and acidic residues" evidence="1">
    <location>
        <begin position="370"/>
        <end position="382"/>
    </location>
</feature>
<feature type="compositionally biased region" description="Basic and acidic residues" evidence="1">
    <location>
        <begin position="515"/>
        <end position="532"/>
    </location>
</feature>
<feature type="region of interest" description="Disordered" evidence="1">
    <location>
        <begin position="506"/>
        <end position="544"/>
    </location>
</feature>
<dbReference type="EMBL" id="ML121528">
    <property type="protein sequence ID" value="RPB28893.1"/>
    <property type="molecule type" value="Genomic_DNA"/>
</dbReference>